<comment type="similarity">
    <text evidence="14">Belongs to the phosphofructokinase type A (PFKA) family. ATP-dependent PFK group I subfamily. Eukaryotic two domain clade 'E' sub-subfamily.</text>
</comment>
<feature type="domain" description="Phosphofructokinase" evidence="16">
    <location>
        <begin position="444"/>
        <end position="730"/>
    </location>
</feature>
<feature type="binding site" description="in other chain" evidence="14">
    <location>
        <position position="779"/>
    </location>
    <ligand>
        <name>beta-D-fructose 2,6-bisphosphate</name>
        <dbReference type="ChEBI" id="CHEBI:58579"/>
        <note>allosteric activator; ligand shared between dimeric partners</note>
    </ligand>
</feature>
<feature type="region of interest" description="C-terminal regulatory PFK domain 2" evidence="14">
    <location>
        <begin position="444"/>
        <end position="814"/>
    </location>
</feature>
<keyword evidence="11 14" id="KW-0460">Magnesium</keyword>
<feature type="binding site" evidence="14">
    <location>
        <position position="609"/>
    </location>
    <ligand>
        <name>beta-D-fructose 2,6-bisphosphate</name>
        <dbReference type="ChEBI" id="CHEBI:58579"/>
        <note>allosteric activator; ligand shared between dimeric partners</note>
    </ligand>
</feature>
<evidence type="ECO:0000256" key="3">
    <source>
        <dbReference type="ARBA" id="ARBA00004679"/>
    </source>
</evidence>
<dbReference type="PANTHER" id="PTHR13697:SF4">
    <property type="entry name" value="ATP-DEPENDENT 6-PHOSPHOFRUCTOKINASE"/>
    <property type="match status" value="1"/>
</dbReference>
<feature type="binding site" description="in other chain" evidence="14">
    <location>
        <begin position="704"/>
        <end position="707"/>
    </location>
    <ligand>
        <name>beta-D-fructose 2,6-bisphosphate</name>
        <dbReference type="ChEBI" id="CHEBI:58579"/>
        <note>allosteric activator; ligand shared between dimeric partners</note>
    </ligand>
</feature>
<comment type="cofactor">
    <cofactor evidence="1 14">
        <name>Mg(2+)</name>
        <dbReference type="ChEBI" id="CHEBI:18420"/>
    </cofactor>
</comment>
<dbReference type="GO" id="GO:0046872">
    <property type="term" value="F:metal ion binding"/>
    <property type="evidence" value="ECO:0007669"/>
    <property type="project" value="UniProtKB-KW"/>
</dbReference>
<evidence type="ECO:0000256" key="9">
    <source>
        <dbReference type="ARBA" id="ARBA00022777"/>
    </source>
</evidence>
<evidence type="ECO:0000256" key="15">
    <source>
        <dbReference type="PIRNR" id="PIRNR000533"/>
    </source>
</evidence>
<feature type="active site" description="Proton acceptor" evidence="14">
    <location>
        <position position="201"/>
    </location>
</feature>
<dbReference type="GO" id="GO:0016208">
    <property type="term" value="F:AMP binding"/>
    <property type="evidence" value="ECO:0007669"/>
    <property type="project" value="TreeGrafter"/>
</dbReference>
<feature type="binding site" description="in other chain" evidence="14">
    <location>
        <begin position="571"/>
        <end position="575"/>
    </location>
    <ligand>
        <name>beta-D-fructose 2,6-bisphosphate</name>
        <dbReference type="ChEBI" id="CHEBI:58579"/>
        <note>allosteric activator; ligand shared between dimeric partners</note>
    </ligand>
</feature>
<feature type="binding site" evidence="14">
    <location>
        <position position="327"/>
    </location>
    <ligand>
        <name>substrate</name>
        <note>ligand shared between dimeric partners</note>
    </ligand>
</feature>
<dbReference type="EMBL" id="GEEE01020199">
    <property type="protein sequence ID" value="JAP43026.1"/>
    <property type="molecule type" value="Transcribed_RNA"/>
</dbReference>
<dbReference type="GO" id="GO:0048029">
    <property type="term" value="F:monosaccharide binding"/>
    <property type="evidence" value="ECO:0007669"/>
    <property type="project" value="TreeGrafter"/>
</dbReference>
<gene>
    <name evidence="17" type="primary">PFKA</name>
    <name evidence="17" type="ORF">TR98115</name>
</gene>
<dbReference type="FunFam" id="3.40.50.450:FF:000043">
    <property type="entry name" value="ATP-dependent 6-phosphofructokinase, platelet type"/>
    <property type="match status" value="1"/>
</dbReference>
<keyword evidence="6 14" id="KW-0808">Transferase</keyword>
<dbReference type="GO" id="GO:0042802">
    <property type="term" value="F:identical protein binding"/>
    <property type="evidence" value="ECO:0007669"/>
    <property type="project" value="TreeGrafter"/>
</dbReference>
<comment type="subunit">
    <text evidence="14">Homotetramer.</text>
</comment>
<evidence type="ECO:0000256" key="14">
    <source>
        <dbReference type="HAMAP-Rule" id="MF_03184"/>
    </source>
</evidence>
<reference evidence="17" key="1">
    <citation type="submission" date="2016-01" db="EMBL/GenBank/DDBJ databases">
        <title>Reference transcriptome for the parasite Schistocephalus solidus: insights into the molecular evolution of parasitism.</title>
        <authorList>
            <person name="Hebert F.O."/>
            <person name="Grambauer S."/>
            <person name="Barber I."/>
            <person name="Landry C.R."/>
            <person name="Aubin-Horth N."/>
        </authorList>
    </citation>
    <scope>NUCLEOTIDE SEQUENCE</scope>
</reference>
<dbReference type="InterPro" id="IPR000023">
    <property type="entry name" value="Phosphofructokinase_dom"/>
</dbReference>
<feature type="region of interest" description="N-terminal catalytic PFK domain 1" evidence="14">
    <location>
        <begin position="1"/>
        <end position="427"/>
    </location>
</feature>
<dbReference type="UniPathway" id="UPA00109">
    <property type="reaction ID" value="UER00182"/>
</dbReference>
<dbReference type="PANTHER" id="PTHR13697">
    <property type="entry name" value="PHOSPHOFRUCTOKINASE"/>
    <property type="match status" value="1"/>
</dbReference>
<evidence type="ECO:0000256" key="7">
    <source>
        <dbReference type="ARBA" id="ARBA00022723"/>
    </source>
</evidence>
<dbReference type="GO" id="GO:0005524">
    <property type="term" value="F:ATP binding"/>
    <property type="evidence" value="ECO:0007669"/>
    <property type="project" value="UniProtKB-KW"/>
</dbReference>
<feature type="binding site" evidence="14">
    <location>
        <position position="698"/>
    </location>
    <ligand>
        <name>beta-D-fructose 2,6-bisphosphate</name>
        <dbReference type="ChEBI" id="CHEBI:58579"/>
        <note>allosteric activator; ligand shared between dimeric partners</note>
    </ligand>
</feature>
<evidence type="ECO:0000256" key="6">
    <source>
        <dbReference type="ARBA" id="ARBA00022679"/>
    </source>
</evidence>
<comment type="subcellular location">
    <subcellularLocation>
        <location evidence="2 14">Cytoplasm</location>
    </subcellularLocation>
</comment>
<comment type="activity regulation">
    <text evidence="14">Allosterically activated by ADP, AMP, or fructose 2,6-bisphosphate, and allosterically inhibited by ATP or citrate.</text>
</comment>
<dbReference type="InterPro" id="IPR035966">
    <property type="entry name" value="PKF_sf"/>
</dbReference>
<dbReference type="GO" id="GO:0006002">
    <property type="term" value="P:fructose 6-phosphate metabolic process"/>
    <property type="evidence" value="ECO:0007669"/>
    <property type="project" value="InterPro"/>
</dbReference>
<feature type="binding site" description="in other chain" evidence="14">
    <location>
        <begin position="243"/>
        <end position="245"/>
    </location>
    <ligand>
        <name>substrate</name>
        <note>ligand shared between dimeric partners</note>
    </ligand>
</feature>
<comment type="function">
    <text evidence="14">Catalyzes the phosphorylation of D-fructose 6-phosphate to fructose 1,6-bisphosphate by ATP, the first committing step of glycolysis.</text>
</comment>
<dbReference type="Gene3D" id="3.40.50.450">
    <property type="match status" value="2"/>
</dbReference>
<dbReference type="Gene3D" id="3.40.50.460">
    <property type="entry name" value="Phosphofructokinase domain"/>
    <property type="match status" value="2"/>
</dbReference>
<keyword evidence="9 14" id="KW-0418">Kinase</keyword>
<feature type="binding site" description="in other chain" evidence="14">
    <location>
        <position position="299"/>
    </location>
    <ligand>
        <name>substrate</name>
        <note>ligand shared between dimeric partners</note>
    </ligand>
</feature>
<dbReference type="InterPro" id="IPR009161">
    <property type="entry name" value="6-Pfructokinase_euk"/>
</dbReference>
<dbReference type="Pfam" id="PF00365">
    <property type="entry name" value="PFK"/>
    <property type="match status" value="2"/>
</dbReference>
<dbReference type="NCBIfam" id="TIGR02478">
    <property type="entry name" value="6PF1K_euk"/>
    <property type="match status" value="1"/>
</dbReference>
<keyword evidence="5 14" id="KW-0021">Allosteric enzyme</keyword>
<evidence type="ECO:0000256" key="1">
    <source>
        <dbReference type="ARBA" id="ARBA00001946"/>
    </source>
</evidence>
<evidence type="ECO:0000256" key="8">
    <source>
        <dbReference type="ARBA" id="ARBA00022741"/>
    </source>
</evidence>
<keyword evidence="4 14" id="KW-0963">Cytoplasm</keyword>
<dbReference type="SUPFAM" id="SSF53784">
    <property type="entry name" value="Phosphofructokinase"/>
    <property type="match status" value="2"/>
</dbReference>
<feature type="binding site" evidence="14">
    <location>
        <begin position="153"/>
        <end position="156"/>
    </location>
    <ligand>
        <name>ATP</name>
        <dbReference type="ChEBI" id="CHEBI:30616"/>
    </ligand>
</feature>
<comment type="similarity">
    <text evidence="15">Belongs to the phosphofructokinase type A (PFKA) family. ATP-dependent PFK group I subfamily. Eukaryotic two domain clade "E" sub-subfamily.</text>
</comment>
<feature type="binding site" evidence="14">
    <location>
        <position position="236"/>
    </location>
    <ligand>
        <name>substrate</name>
        <note>ligand shared between dimeric partners</note>
    </ligand>
</feature>
<feature type="binding site" description="in other chain" evidence="14">
    <location>
        <position position="513"/>
    </location>
    <ligand>
        <name>beta-D-fructose 2,6-bisphosphate</name>
        <dbReference type="ChEBI" id="CHEBI:58579"/>
        <note>allosteric activator; ligand shared between dimeric partners</note>
    </ligand>
</feature>
<feature type="domain" description="Phosphofructokinase" evidence="16">
    <location>
        <begin position="53"/>
        <end position="358"/>
    </location>
</feature>
<feature type="binding site" description="in other chain" evidence="14">
    <location>
        <begin position="199"/>
        <end position="201"/>
    </location>
    <ligand>
        <name>substrate</name>
        <note>ligand shared between dimeric partners</note>
    </ligand>
</feature>
<dbReference type="FunFam" id="3.40.50.460:FF:000003">
    <property type="entry name" value="ATP-dependent 6-phosphofructokinase"/>
    <property type="match status" value="1"/>
</dbReference>
<proteinExistence type="inferred from homology"/>
<dbReference type="AlphaFoldDB" id="A0A0X3P773"/>
<dbReference type="InterPro" id="IPR015912">
    <property type="entry name" value="Phosphofructokinase_CS"/>
</dbReference>
<dbReference type="HAMAP" id="MF_03184">
    <property type="entry name" value="Phosphofructokinase_I_E"/>
    <property type="match status" value="1"/>
</dbReference>
<organism evidence="17">
    <name type="scientific">Schistocephalus solidus</name>
    <name type="common">Tapeworm</name>
    <dbReference type="NCBI Taxonomy" id="70667"/>
    <lineage>
        <taxon>Eukaryota</taxon>
        <taxon>Metazoa</taxon>
        <taxon>Spiralia</taxon>
        <taxon>Lophotrochozoa</taxon>
        <taxon>Platyhelminthes</taxon>
        <taxon>Cestoda</taxon>
        <taxon>Eucestoda</taxon>
        <taxon>Diphyllobothriidea</taxon>
        <taxon>Diphyllobothriidae</taxon>
        <taxon>Schistocephalus</taxon>
    </lineage>
</organism>
<evidence type="ECO:0000256" key="2">
    <source>
        <dbReference type="ARBA" id="ARBA00004496"/>
    </source>
</evidence>
<dbReference type="PRINTS" id="PR00476">
    <property type="entry name" value="PHFRCTKINASE"/>
</dbReference>
<dbReference type="FunFam" id="3.40.50.460:FF:000008">
    <property type="entry name" value="ATP-dependent 6-phosphofructokinase"/>
    <property type="match status" value="1"/>
</dbReference>
<accession>A0A0X3P773</accession>
<dbReference type="EC" id="2.7.1.11" evidence="14"/>
<name>A0A0X3P773_SCHSO</name>
<evidence type="ECO:0000256" key="13">
    <source>
        <dbReference type="ARBA" id="ARBA00048070"/>
    </source>
</evidence>
<dbReference type="PROSITE" id="PS00433">
    <property type="entry name" value="PHOSPHOFRUCTOKINASE"/>
    <property type="match status" value="2"/>
</dbReference>
<dbReference type="GO" id="GO:0005945">
    <property type="term" value="C:6-phosphofructokinase complex"/>
    <property type="evidence" value="ECO:0007669"/>
    <property type="project" value="TreeGrafter"/>
</dbReference>
<keyword evidence="10 14" id="KW-0067">ATP-binding</keyword>
<comment type="caution">
    <text evidence="14">Lacks conserved residue(s) required for the propagation of feature annotation.</text>
</comment>
<feature type="binding site" evidence="14">
    <location>
        <begin position="123"/>
        <end position="124"/>
    </location>
    <ligand>
        <name>ATP</name>
        <dbReference type="ChEBI" id="CHEBI:30616"/>
    </ligand>
</feature>
<protein>
    <recommendedName>
        <fullName evidence="14">ATP-dependent 6-phosphofructokinase</fullName>
        <shortName evidence="14">ATP-PFK</shortName>
        <shortName evidence="14">Phosphofructokinase</shortName>
        <ecNumber evidence="14">2.7.1.11</ecNumber>
    </recommendedName>
    <alternativeName>
        <fullName evidence="14">Phosphohexokinase</fullName>
    </alternativeName>
</protein>
<evidence type="ECO:0000259" key="16">
    <source>
        <dbReference type="Pfam" id="PF00365"/>
    </source>
</evidence>
<dbReference type="InterPro" id="IPR022953">
    <property type="entry name" value="ATP_PFK"/>
</dbReference>
<dbReference type="GO" id="GO:0070095">
    <property type="term" value="F:fructose-6-phosphate binding"/>
    <property type="evidence" value="ECO:0007669"/>
    <property type="project" value="TreeGrafter"/>
</dbReference>
<feature type="binding site" description="in other chain" evidence="14">
    <location>
        <begin position="333"/>
        <end position="336"/>
    </location>
    <ligand>
        <name>substrate</name>
        <note>ligand shared between dimeric partners</note>
    </ligand>
</feature>
<feature type="binding site" evidence="14">
    <location>
        <position position="154"/>
    </location>
    <ligand>
        <name>Mg(2+)</name>
        <dbReference type="ChEBI" id="CHEBI:18420"/>
        <note>catalytic</note>
    </ligand>
</feature>
<feature type="binding site" evidence="14">
    <location>
        <position position="60"/>
    </location>
    <ligand>
        <name>ATP</name>
        <dbReference type="ChEBI" id="CHEBI:30616"/>
    </ligand>
</feature>
<evidence type="ECO:0000256" key="12">
    <source>
        <dbReference type="ARBA" id="ARBA00023152"/>
    </source>
</evidence>
<evidence type="ECO:0000256" key="10">
    <source>
        <dbReference type="ARBA" id="ARBA00022840"/>
    </source>
</evidence>
<evidence type="ECO:0000256" key="5">
    <source>
        <dbReference type="ARBA" id="ARBA00022533"/>
    </source>
</evidence>
<sequence length="814" mass="89034">MFHEYSQRDYTSPEELERRLAEAKVRFERRSTIPLPGMEGKYVAKGQFAGKSIAVLSSGGDAQGMNSAVRAVVRMGIYCGCRVFFILEGYQGLCDGGEYIKEANWADVSGIMQLGGTVIGSARSKDFRTLEGRMKAAENLVKHGINCLVVIGGDGSLTGANQFRVEWSSIMERLRNDGRITESEQAACARLNIVGIVGSIDNDFCGTDMTIGADSALHRVIEATDAISTTASSHKRCFILEVMGRACGYLALVSALACEADWVFIPEVPPTDDWPDKLCSKVQRNRERGQRVTIIMVAEGAADRNGRAITCAEVQKLMTERLGLDTRVTVLGHVQRGGSPSAFDRVLGIRMGAEAVLALMDADRDPDLPACVITLSGNQAVRLPLMRCVEKTRGVGEAIQQKDFEKAVYLRGRSFLANVESYLTLSRITAPEVGDRPSVRAKLRVGIVNVGAPACGINAAMRSFVRLAITKGYRVLGIMEGFHGLVNGKVRDIRWNDVTGWVGQGGSMLGTRRDTPNQMGIEAVAARLGEYQINGLLVIGGFEAFECMLELNEGRKQFKELCIPMVMIPATISNNVPGTDFSLGADTALNEITTAIDKIKQSAMGTKRRVFVVETMGAYCGYLATMGAVAGGADAAYIHEESFGIDDLREDVTHLRAKMASNVQRGLVLRAERANPNYTTEFIHQLYAEEGQGIFDCRCNVLGHVQQGGVPSPFDRTMGTKFGALAIEWLDSQINEGLTGDGQVVTTEDSSCCLLGIIKRSHEFSKVSDLQRVTDFKYRVPRDNWWMNLRPLMRIMAKHESLYESESIMLGADR</sequence>
<dbReference type="PIRSF" id="PIRSF000533">
    <property type="entry name" value="ATP_PFK_euk"/>
    <property type="match status" value="1"/>
</dbReference>
<feature type="binding site" description="in other chain" evidence="14">
    <location>
        <position position="672"/>
    </location>
    <ligand>
        <name>beta-D-fructose 2,6-bisphosphate</name>
        <dbReference type="ChEBI" id="CHEBI:58579"/>
        <note>allosteric activator; ligand shared between dimeric partners</note>
    </ligand>
</feature>
<evidence type="ECO:0000256" key="11">
    <source>
        <dbReference type="ARBA" id="ARBA00022842"/>
    </source>
</evidence>
<comment type="catalytic activity">
    <reaction evidence="13 14 15">
        <text>beta-D-fructose 6-phosphate + ATP = beta-D-fructose 1,6-bisphosphate + ADP + H(+)</text>
        <dbReference type="Rhea" id="RHEA:16109"/>
        <dbReference type="ChEBI" id="CHEBI:15378"/>
        <dbReference type="ChEBI" id="CHEBI:30616"/>
        <dbReference type="ChEBI" id="CHEBI:32966"/>
        <dbReference type="ChEBI" id="CHEBI:57634"/>
        <dbReference type="ChEBI" id="CHEBI:456216"/>
        <dbReference type="EC" id="2.7.1.11"/>
    </reaction>
</comment>
<comment type="pathway">
    <text evidence="3 14 15">Carbohydrate degradation; glycolysis; D-glyceraldehyde 3-phosphate and glycerone phosphate from D-glucose: step 3/4.</text>
</comment>
<dbReference type="GO" id="GO:0030388">
    <property type="term" value="P:fructose 1,6-bisphosphate metabolic process"/>
    <property type="evidence" value="ECO:0007669"/>
    <property type="project" value="TreeGrafter"/>
</dbReference>
<evidence type="ECO:0000256" key="4">
    <source>
        <dbReference type="ARBA" id="ARBA00022490"/>
    </source>
</evidence>
<dbReference type="GO" id="GO:0003872">
    <property type="term" value="F:6-phosphofructokinase activity"/>
    <property type="evidence" value="ECO:0007669"/>
    <property type="project" value="UniProtKB-UniRule"/>
</dbReference>
<feature type="binding site" description="in other chain" evidence="14">
    <location>
        <begin position="616"/>
        <end position="618"/>
    </location>
    <ligand>
        <name>beta-D-fructose 2,6-bisphosphate</name>
        <dbReference type="ChEBI" id="CHEBI:58579"/>
        <note>allosteric activator; ligand shared between dimeric partners</note>
    </ligand>
</feature>
<keyword evidence="12 14" id="KW-0324">Glycolysis</keyword>
<dbReference type="GO" id="GO:0061621">
    <property type="term" value="P:canonical glycolysis"/>
    <property type="evidence" value="ECO:0007669"/>
    <property type="project" value="TreeGrafter"/>
</dbReference>
<keyword evidence="7 14" id="KW-0479">Metal-binding</keyword>
<evidence type="ECO:0000313" key="17">
    <source>
        <dbReference type="EMBL" id="JAP43026.1"/>
    </source>
</evidence>
<keyword evidence="8 14" id="KW-0547">Nucleotide-binding</keyword>